<reference evidence="2" key="1">
    <citation type="submission" date="2024-07" db="EMBL/GenBank/DDBJ databases">
        <title>Complete genome sequence of Verrucomicrobiaceae bacterium NT6N.</title>
        <authorList>
            <person name="Huang C."/>
            <person name="Takami H."/>
            <person name="Hamasaki K."/>
        </authorList>
    </citation>
    <scope>NUCLEOTIDE SEQUENCE</scope>
    <source>
        <strain evidence="2">NT6N</strain>
    </source>
</reference>
<dbReference type="GO" id="GO:0008092">
    <property type="term" value="F:cytoskeletal protein binding"/>
    <property type="evidence" value="ECO:0007669"/>
    <property type="project" value="InterPro"/>
</dbReference>
<organism evidence="2">
    <name type="scientific">Oceaniferula spumae</name>
    <dbReference type="NCBI Taxonomy" id="2979115"/>
    <lineage>
        <taxon>Bacteria</taxon>
        <taxon>Pseudomonadati</taxon>
        <taxon>Verrucomicrobiota</taxon>
        <taxon>Verrucomicrobiia</taxon>
        <taxon>Verrucomicrobiales</taxon>
        <taxon>Verrucomicrobiaceae</taxon>
        <taxon>Oceaniferula</taxon>
    </lineage>
</organism>
<sequence>MHHMISLVITSVPINSRLVMKRYLFYALLVSFWSFAMAAEPTEMRDWKAESGHRVKAKALKVEGGKVHFERENGKTITVPMSKLVEDDQQFLTKHFELDVGAENDNGKDGPTTVAADDLGYPLGKTTAELDCGEGAHCFFYLPKSLEKGKQYPVLFIMSPGGGSAGVANRYVAGAERNGWILAVSKESKNGNNNSGKAILAMINFTKGKLPIDEKRMYTTGFSGGSRMAYWTSQQEKKIAGIIACGAGGDVGSRKQVVYGLCGSNCFNRTDMANSFKDIGSKGPILRYFEGKHVWADSEMCDDAITHLNGVFLSDNKSKYADDYTRYVQQVSELVKQNTDSKPKRAFMWADFMKRYDMETDDSRKAFSSLESDEANVSFVKGLYDVRNFAEKTFGKIPASQWKADPKVAAACLREAKRYAGFYWEKILQKMSEDAQKF</sequence>
<evidence type="ECO:0000313" key="2">
    <source>
        <dbReference type="EMBL" id="BDS07833.1"/>
    </source>
</evidence>
<dbReference type="Gene3D" id="3.40.50.1820">
    <property type="entry name" value="alpha/beta hydrolase"/>
    <property type="match status" value="1"/>
</dbReference>
<protein>
    <recommendedName>
        <fullName evidence="1">SLA1 homology domain-containing protein</fullName>
    </recommendedName>
</protein>
<dbReference type="KEGG" id="osu:NT6N_28730"/>
<dbReference type="InterPro" id="IPR029058">
    <property type="entry name" value="AB_hydrolase_fold"/>
</dbReference>
<accession>A0AAT9FPD2</accession>
<proteinExistence type="predicted"/>
<dbReference type="Pfam" id="PF03983">
    <property type="entry name" value="SHD1"/>
    <property type="match status" value="1"/>
</dbReference>
<dbReference type="SUPFAM" id="SSF53474">
    <property type="entry name" value="alpha/beta-Hydrolases"/>
    <property type="match status" value="1"/>
</dbReference>
<dbReference type="GO" id="GO:0043130">
    <property type="term" value="F:ubiquitin binding"/>
    <property type="evidence" value="ECO:0007669"/>
    <property type="project" value="InterPro"/>
</dbReference>
<evidence type="ECO:0000259" key="1">
    <source>
        <dbReference type="Pfam" id="PF03983"/>
    </source>
</evidence>
<dbReference type="InterPro" id="IPR007131">
    <property type="entry name" value="SHD1"/>
</dbReference>
<dbReference type="EMBL" id="AP026866">
    <property type="protein sequence ID" value="BDS07833.1"/>
    <property type="molecule type" value="Genomic_DNA"/>
</dbReference>
<gene>
    <name evidence="2" type="ORF">NT6N_28730</name>
</gene>
<name>A0AAT9FPD2_9BACT</name>
<dbReference type="GO" id="GO:0030674">
    <property type="term" value="F:protein-macromolecule adaptor activity"/>
    <property type="evidence" value="ECO:0007669"/>
    <property type="project" value="InterPro"/>
</dbReference>
<feature type="domain" description="SLA1 homology" evidence="1">
    <location>
        <begin position="39"/>
        <end position="95"/>
    </location>
</feature>
<dbReference type="Gene3D" id="2.30.30.700">
    <property type="entry name" value="SLA1 homology domain 1"/>
    <property type="match status" value="1"/>
</dbReference>
<dbReference type="GO" id="GO:0042802">
    <property type="term" value="F:identical protein binding"/>
    <property type="evidence" value="ECO:0007669"/>
    <property type="project" value="InterPro"/>
</dbReference>
<dbReference type="AlphaFoldDB" id="A0AAT9FPD2"/>